<feature type="signal peptide" evidence="2">
    <location>
        <begin position="1"/>
        <end position="18"/>
    </location>
</feature>
<evidence type="ECO:0000313" key="4">
    <source>
        <dbReference type="Proteomes" id="UP001363622"/>
    </source>
</evidence>
<sequence>MGSVLGMCVCVCVCVCGGQTCRRSAPSSPPPSPPPHTYRGAGSNGHLSSSLPSSSSSSSSPSTSTSALFHPKTYAPVLLRWKAHHLRTLTQDDRYVAAMVSVGMPFYERVRRGGDAFDFWGGRGRASGVAAACVLLLWR</sequence>
<feature type="region of interest" description="Disordered" evidence="1">
    <location>
        <begin position="24"/>
        <end position="67"/>
    </location>
</feature>
<comment type="caution">
    <text evidence="3">The sequence shown here is derived from an EMBL/GenBank/DDBJ whole genome shotgun (WGS) entry which is preliminary data.</text>
</comment>
<feature type="chain" id="PRO_5045908624" evidence="2">
    <location>
        <begin position="19"/>
        <end position="139"/>
    </location>
</feature>
<protein>
    <submittedName>
        <fullName evidence="3">Uncharacterized protein</fullName>
    </submittedName>
</protein>
<dbReference type="Proteomes" id="UP001363622">
    <property type="component" value="Unassembled WGS sequence"/>
</dbReference>
<gene>
    <name evidence="3" type="ORF">IWZ03DRAFT_76094</name>
</gene>
<evidence type="ECO:0000256" key="2">
    <source>
        <dbReference type="SAM" id="SignalP"/>
    </source>
</evidence>
<feature type="compositionally biased region" description="Pro residues" evidence="1">
    <location>
        <begin position="27"/>
        <end position="36"/>
    </location>
</feature>
<evidence type="ECO:0000256" key="1">
    <source>
        <dbReference type="SAM" id="MobiDB-lite"/>
    </source>
</evidence>
<reference evidence="3 4" key="1">
    <citation type="submission" date="2024-04" db="EMBL/GenBank/DDBJ databases">
        <title>Phyllosticta paracitricarpa is synonymous to the EU quarantine fungus P. citricarpa based on phylogenomic analyses.</title>
        <authorList>
            <consortium name="Lawrence Berkeley National Laboratory"/>
            <person name="Van Ingen-Buijs V.A."/>
            <person name="Van Westerhoven A.C."/>
            <person name="Haridas S."/>
            <person name="Skiadas P."/>
            <person name="Martin F."/>
            <person name="Groenewald J.Z."/>
            <person name="Crous P.W."/>
            <person name="Seidl M.F."/>
        </authorList>
    </citation>
    <scope>NUCLEOTIDE SEQUENCE [LARGE SCALE GENOMIC DNA]</scope>
    <source>
        <strain evidence="3 4">CBS 123371</strain>
    </source>
</reference>
<keyword evidence="4" id="KW-1185">Reference proteome</keyword>
<feature type="compositionally biased region" description="Low complexity" evidence="1">
    <location>
        <begin position="47"/>
        <end position="66"/>
    </location>
</feature>
<name>A0ABR1KA56_9PEZI</name>
<organism evidence="3 4">
    <name type="scientific">Phyllosticta citriasiana</name>
    <dbReference type="NCBI Taxonomy" id="595635"/>
    <lineage>
        <taxon>Eukaryota</taxon>
        <taxon>Fungi</taxon>
        <taxon>Dikarya</taxon>
        <taxon>Ascomycota</taxon>
        <taxon>Pezizomycotina</taxon>
        <taxon>Dothideomycetes</taxon>
        <taxon>Dothideomycetes incertae sedis</taxon>
        <taxon>Botryosphaeriales</taxon>
        <taxon>Phyllostictaceae</taxon>
        <taxon>Phyllosticta</taxon>
    </lineage>
</organism>
<accession>A0ABR1KA56</accession>
<keyword evidence="2" id="KW-0732">Signal</keyword>
<dbReference type="EMBL" id="JBBPHU010000014">
    <property type="protein sequence ID" value="KAK7510361.1"/>
    <property type="molecule type" value="Genomic_DNA"/>
</dbReference>
<evidence type="ECO:0000313" key="3">
    <source>
        <dbReference type="EMBL" id="KAK7510361.1"/>
    </source>
</evidence>
<proteinExistence type="predicted"/>